<dbReference type="HOGENOM" id="CLU_1003143_0_0_1"/>
<accession>B7PFU8</accession>
<dbReference type="STRING" id="6945.B7PFU8"/>
<dbReference type="EMBL" id="ABJB010525876">
    <property type="status" value="NOT_ANNOTATED_CDS"/>
    <property type="molecule type" value="Genomic_DNA"/>
</dbReference>
<keyword evidence="4 5" id="KW-0472">Membrane</keyword>
<feature type="non-terminal residue" evidence="6">
    <location>
        <position position="1"/>
    </location>
</feature>
<dbReference type="EMBL" id="ABJB011084105">
    <property type="status" value="NOT_ANNOTATED_CDS"/>
    <property type="molecule type" value="Genomic_DNA"/>
</dbReference>
<dbReference type="VEuPathDB" id="VectorBase:ISCI017942"/>
<dbReference type="EMBL" id="ABJB010194679">
    <property type="status" value="NOT_ANNOTATED_CDS"/>
    <property type="molecule type" value="Genomic_DNA"/>
</dbReference>
<dbReference type="EMBL" id="ABJB010741422">
    <property type="status" value="NOT_ANNOTATED_CDS"/>
    <property type="molecule type" value="Genomic_DNA"/>
</dbReference>
<dbReference type="EMBL" id="ABJB010317625">
    <property type="status" value="NOT_ANNOTATED_CDS"/>
    <property type="molecule type" value="Genomic_DNA"/>
</dbReference>
<dbReference type="EMBL" id="ABJB011081603">
    <property type="status" value="NOT_ANNOTATED_CDS"/>
    <property type="molecule type" value="Genomic_DNA"/>
</dbReference>
<feature type="transmembrane region" description="Helical" evidence="5">
    <location>
        <begin position="62"/>
        <end position="79"/>
    </location>
</feature>
<dbReference type="EMBL" id="ABJB010388929">
    <property type="status" value="NOT_ANNOTATED_CDS"/>
    <property type="molecule type" value="Genomic_DNA"/>
</dbReference>
<gene>
    <name evidence="6" type="ORF">IscW_ISCW017942</name>
</gene>
<dbReference type="VEuPathDB" id="VectorBase:ISCP_025756"/>
<evidence type="ECO:0000256" key="3">
    <source>
        <dbReference type="ARBA" id="ARBA00022989"/>
    </source>
</evidence>
<dbReference type="EMBL" id="ABJB010013422">
    <property type="status" value="NOT_ANNOTATED_CDS"/>
    <property type="molecule type" value="Genomic_DNA"/>
</dbReference>
<reference evidence="7" key="2">
    <citation type="submission" date="2020-05" db="UniProtKB">
        <authorList>
            <consortium name="EnsemblMetazoa"/>
        </authorList>
    </citation>
    <scope>IDENTIFICATION</scope>
    <source>
        <strain evidence="7">wikel</strain>
    </source>
</reference>
<dbReference type="EnsemblMetazoa" id="ISCW017942-RA">
    <property type="protein sequence ID" value="ISCW017942-PA"/>
    <property type="gene ID" value="ISCW017942"/>
</dbReference>
<feature type="transmembrane region" description="Helical" evidence="5">
    <location>
        <begin position="154"/>
        <end position="173"/>
    </location>
</feature>
<comment type="subcellular location">
    <subcellularLocation>
        <location evidence="1">Membrane</location>
        <topology evidence="1">Multi-pass membrane protein</topology>
    </subcellularLocation>
</comment>
<dbReference type="PRINTS" id="PR00249">
    <property type="entry name" value="GPCRSECRETIN"/>
</dbReference>
<dbReference type="InterPro" id="IPR050332">
    <property type="entry name" value="GPCR_2"/>
</dbReference>
<evidence type="ECO:0000313" key="8">
    <source>
        <dbReference type="Proteomes" id="UP000001555"/>
    </source>
</evidence>
<evidence type="ECO:0000256" key="4">
    <source>
        <dbReference type="ARBA" id="ARBA00023136"/>
    </source>
</evidence>
<dbReference type="EMBL" id="DS704079">
    <property type="protein sequence ID" value="EEC05470.1"/>
    <property type="molecule type" value="Genomic_DNA"/>
</dbReference>
<dbReference type="Pfam" id="PF00002">
    <property type="entry name" value="7tm_2"/>
    <property type="match status" value="1"/>
</dbReference>
<evidence type="ECO:0000256" key="5">
    <source>
        <dbReference type="SAM" id="Phobius"/>
    </source>
</evidence>
<evidence type="ECO:0000256" key="2">
    <source>
        <dbReference type="ARBA" id="ARBA00022692"/>
    </source>
</evidence>
<keyword evidence="3 5" id="KW-1133">Transmembrane helix</keyword>
<evidence type="ECO:0000256" key="1">
    <source>
        <dbReference type="ARBA" id="ARBA00004141"/>
    </source>
</evidence>
<dbReference type="Proteomes" id="UP000001555">
    <property type="component" value="Unassembled WGS sequence"/>
</dbReference>
<dbReference type="InterPro" id="IPR000832">
    <property type="entry name" value="GPCR_2_secretin-like"/>
</dbReference>
<dbReference type="PaxDb" id="6945-B7PFU8"/>
<dbReference type="PANTHER" id="PTHR45620">
    <property type="entry name" value="PDF RECEPTOR-LIKE PROTEIN-RELATED"/>
    <property type="match status" value="1"/>
</dbReference>
<organism>
    <name type="scientific">Ixodes scapularis</name>
    <name type="common">Black-legged tick</name>
    <name type="synonym">Deer tick</name>
    <dbReference type="NCBI Taxonomy" id="6945"/>
    <lineage>
        <taxon>Eukaryota</taxon>
        <taxon>Metazoa</taxon>
        <taxon>Ecdysozoa</taxon>
        <taxon>Arthropoda</taxon>
        <taxon>Chelicerata</taxon>
        <taxon>Arachnida</taxon>
        <taxon>Acari</taxon>
        <taxon>Parasitiformes</taxon>
        <taxon>Ixodida</taxon>
        <taxon>Ixodoidea</taxon>
        <taxon>Ixodidae</taxon>
        <taxon>Ixodinae</taxon>
        <taxon>Ixodes</taxon>
    </lineage>
</organism>
<feature type="transmembrane region" description="Helical" evidence="5">
    <location>
        <begin position="100"/>
        <end position="119"/>
    </location>
</feature>
<dbReference type="GO" id="GO:0017046">
    <property type="term" value="F:peptide hormone binding"/>
    <property type="evidence" value="ECO:0000318"/>
    <property type="project" value="GO_Central"/>
</dbReference>
<keyword evidence="6" id="KW-0675">Receptor</keyword>
<keyword evidence="8" id="KW-1185">Reference proteome</keyword>
<name>B7PFU8_IXOSC</name>
<evidence type="ECO:0000313" key="7">
    <source>
        <dbReference type="EnsemblMetazoa" id="ISCW017942-PA"/>
    </source>
</evidence>
<proteinExistence type="predicted"/>
<dbReference type="PANTHER" id="PTHR45620:SF15">
    <property type="entry name" value="DIURETIC HORMONE 44 RECEPTOR 1-RELATED"/>
    <property type="match status" value="1"/>
</dbReference>
<dbReference type="OrthoDB" id="5967113at2759"/>
<sequence length="278" mass="30812">HYTCTEALGDVTTTVPTQPDWLCKSVLSLKLYAAMASINWMSSGSVRACLEPSHGVSNENSLLARINTVFLINIIRILLTKLQSNTSIETMQLRKVSKATALLFPLLGITHLFFCINPRDDAHFESAYVICNALLQSSQVEAAHAGFIVELDCLGLLILVMNGLSVSILYCFVNSEVQTAVRNAYLQALIRRNPNRYSRGRGLSQSYSTYCEGSSLAPDLHPHAHHKVAPLRKAYPPIRRYSEVEVEALSSIGPPRITHTPLPPPQASAVKWDRNCYF</sequence>
<dbReference type="GO" id="GO:0007188">
    <property type="term" value="P:adenylate cyclase-modulating G protein-coupled receptor signaling pathway"/>
    <property type="evidence" value="ECO:0000318"/>
    <property type="project" value="GO_Central"/>
</dbReference>
<keyword evidence="2 5" id="KW-0812">Transmembrane</keyword>
<dbReference type="VEuPathDB" id="VectorBase:ISCW017942"/>
<protein>
    <submittedName>
        <fullName evidence="6 7">Corticotropin releasing factor receptor, putative</fullName>
    </submittedName>
</protein>
<dbReference type="GO" id="GO:0005886">
    <property type="term" value="C:plasma membrane"/>
    <property type="evidence" value="ECO:0000318"/>
    <property type="project" value="GO_Central"/>
</dbReference>
<evidence type="ECO:0000313" key="6">
    <source>
        <dbReference type="EMBL" id="EEC05470.1"/>
    </source>
</evidence>
<dbReference type="EMBL" id="ABJB010286853">
    <property type="status" value="NOT_ANNOTATED_CDS"/>
    <property type="molecule type" value="Genomic_DNA"/>
</dbReference>
<dbReference type="AlphaFoldDB" id="B7PFU8"/>
<reference evidence="6 8" key="1">
    <citation type="submission" date="2008-03" db="EMBL/GenBank/DDBJ databases">
        <title>Annotation of Ixodes scapularis.</title>
        <authorList>
            <consortium name="Ixodes scapularis Genome Project Consortium"/>
            <person name="Caler E."/>
            <person name="Hannick L.I."/>
            <person name="Bidwell S."/>
            <person name="Joardar V."/>
            <person name="Thiagarajan M."/>
            <person name="Amedeo P."/>
            <person name="Galinsky K.J."/>
            <person name="Schobel S."/>
            <person name="Inman J."/>
            <person name="Hostetler J."/>
            <person name="Miller J."/>
            <person name="Hammond M."/>
            <person name="Megy K."/>
            <person name="Lawson D."/>
            <person name="Kodira C."/>
            <person name="Sutton G."/>
            <person name="Meyer J."/>
            <person name="Hill C.A."/>
            <person name="Birren B."/>
            <person name="Nene V."/>
            <person name="Collins F."/>
            <person name="Alarcon-Chaidez F."/>
            <person name="Wikel S."/>
            <person name="Strausberg R."/>
        </authorList>
    </citation>
    <scope>NUCLEOTIDE SEQUENCE [LARGE SCALE GENOMIC DNA]</scope>
    <source>
        <strain evidence="8">Wikel</strain>
        <strain evidence="6">Wikel colony</strain>
    </source>
</reference>
<dbReference type="Gene3D" id="1.20.1070.10">
    <property type="entry name" value="Rhodopsin 7-helix transmembrane proteins"/>
    <property type="match status" value="1"/>
</dbReference>
<dbReference type="GO" id="GO:0008528">
    <property type="term" value="F:G protein-coupled peptide receptor activity"/>
    <property type="evidence" value="ECO:0000318"/>
    <property type="project" value="GO_Central"/>
</dbReference>
<dbReference type="EMBL" id="ABJB010773830">
    <property type="status" value="NOT_ANNOTATED_CDS"/>
    <property type="molecule type" value="Genomic_DNA"/>
</dbReference>